<accession>A0A0A9ELE6</accession>
<dbReference type="EMBL" id="GBRH01199260">
    <property type="protein sequence ID" value="JAD98635.1"/>
    <property type="molecule type" value="Transcribed_RNA"/>
</dbReference>
<evidence type="ECO:0000313" key="1">
    <source>
        <dbReference type="EMBL" id="JAD98635.1"/>
    </source>
</evidence>
<sequence length="85" mass="9775">MVAIPFYCSIVLFFASFTCFLYESSTHLCIFMSPPLSSVKGSWHFKINQENDLLTLVHALIVLPPHHQSENEPWRTTCLSFPLNM</sequence>
<reference evidence="1" key="2">
    <citation type="journal article" date="2015" name="Data Brief">
        <title>Shoot transcriptome of the giant reed, Arundo donax.</title>
        <authorList>
            <person name="Barrero R.A."/>
            <person name="Guerrero F.D."/>
            <person name="Moolhuijzen P."/>
            <person name="Goolsby J.A."/>
            <person name="Tidwell J."/>
            <person name="Bellgard S.E."/>
            <person name="Bellgard M.I."/>
        </authorList>
    </citation>
    <scope>NUCLEOTIDE SEQUENCE</scope>
    <source>
        <tissue evidence="1">Shoot tissue taken approximately 20 cm above the soil surface</tissue>
    </source>
</reference>
<dbReference type="AlphaFoldDB" id="A0A0A9ELE6"/>
<protein>
    <submittedName>
        <fullName evidence="1">Uncharacterized protein</fullName>
    </submittedName>
</protein>
<organism evidence="1">
    <name type="scientific">Arundo donax</name>
    <name type="common">Giant reed</name>
    <name type="synonym">Donax arundinaceus</name>
    <dbReference type="NCBI Taxonomy" id="35708"/>
    <lineage>
        <taxon>Eukaryota</taxon>
        <taxon>Viridiplantae</taxon>
        <taxon>Streptophyta</taxon>
        <taxon>Embryophyta</taxon>
        <taxon>Tracheophyta</taxon>
        <taxon>Spermatophyta</taxon>
        <taxon>Magnoliopsida</taxon>
        <taxon>Liliopsida</taxon>
        <taxon>Poales</taxon>
        <taxon>Poaceae</taxon>
        <taxon>PACMAD clade</taxon>
        <taxon>Arundinoideae</taxon>
        <taxon>Arundineae</taxon>
        <taxon>Arundo</taxon>
    </lineage>
</organism>
<name>A0A0A9ELE6_ARUDO</name>
<reference evidence="1" key="1">
    <citation type="submission" date="2014-09" db="EMBL/GenBank/DDBJ databases">
        <authorList>
            <person name="Magalhaes I.L.F."/>
            <person name="Oliveira U."/>
            <person name="Santos F.R."/>
            <person name="Vidigal T.H.D.A."/>
            <person name="Brescovit A.D."/>
            <person name="Santos A.J."/>
        </authorList>
    </citation>
    <scope>NUCLEOTIDE SEQUENCE</scope>
    <source>
        <tissue evidence="1">Shoot tissue taken approximately 20 cm above the soil surface</tissue>
    </source>
</reference>
<proteinExistence type="predicted"/>